<keyword evidence="8" id="KW-0539">Nucleus</keyword>
<keyword evidence="12" id="KW-1185">Reference proteome</keyword>
<feature type="region of interest" description="Disordered" evidence="10">
    <location>
        <begin position="1"/>
        <end position="40"/>
    </location>
</feature>
<sequence>MSGDHGKRKRDDGGEKSEHRKHSKRRQTSNSDEAALPAPRVIKDRIRDIKRLLAKNEHLPANVRVDKERELQQYESDLAEIEARKKRSAMISKYHFVRFLERKTASKVLNRLKKRRDAIEATDGKDSTLYKEYNEKVRIAEIDYNYTIYSPLTEKYISLYPKGSNGKDVSSESTEQEKSKEEKVLAVEGKPPLWHVVEQCMADGNLQDLREGKLDIGPDGKKNEKKPVKTQQSSTKSKKQQGSQQEKRDTTTKKSESGEERKVAPPKDGKRENRRMRREKERDMKNLHDKLEELAVPDDQDDDSEGGFFEE</sequence>
<dbReference type="Pfam" id="PF10153">
    <property type="entry name" value="Efg1"/>
    <property type="match status" value="1"/>
</dbReference>
<feature type="coiled-coil region" evidence="9">
    <location>
        <begin position="64"/>
        <end position="122"/>
    </location>
</feature>
<evidence type="ECO:0000313" key="11">
    <source>
        <dbReference type="EMBL" id="KZZ92738.1"/>
    </source>
</evidence>
<keyword evidence="6" id="KW-0698">rRNA processing</keyword>
<evidence type="ECO:0000256" key="2">
    <source>
        <dbReference type="ARBA" id="ARBA00004604"/>
    </source>
</evidence>
<dbReference type="GO" id="GO:0000462">
    <property type="term" value="P:maturation of SSU-rRNA from tricistronic rRNA transcript (SSU-rRNA, 5.8S rRNA, LSU-rRNA)"/>
    <property type="evidence" value="ECO:0007669"/>
    <property type="project" value="TreeGrafter"/>
</dbReference>
<evidence type="ECO:0000256" key="8">
    <source>
        <dbReference type="ARBA" id="ARBA00023242"/>
    </source>
</evidence>
<evidence type="ECO:0000256" key="4">
    <source>
        <dbReference type="ARBA" id="ARBA00018689"/>
    </source>
</evidence>
<feature type="compositionally biased region" description="Basic and acidic residues" evidence="10">
    <location>
        <begin position="245"/>
        <end position="271"/>
    </location>
</feature>
<evidence type="ECO:0000313" key="12">
    <source>
        <dbReference type="Proteomes" id="UP000242877"/>
    </source>
</evidence>
<feature type="region of interest" description="Disordered" evidence="10">
    <location>
        <begin position="209"/>
        <end position="311"/>
    </location>
</feature>
<evidence type="ECO:0000256" key="1">
    <source>
        <dbReference type="ARBA" id="ARBA00002773"/>
    </source>
</evidence>
<comment type="subcellular location">
    <subcellularLocation>
        <location evidence="2">Nucleus</location>
        <location evidence="2">Nucleolus</location>
    </subcellularLocation>
</comment>
<feature type="compositionally biased region" description="Basic and acidic residues" evidence="10">
    <location>
        <begin position="209"/>
        <end position="227"/>
    </location>
</feature>
<dbReference type="PANTHER" id="PTHR33911:SF1">
    <property type="entry name" value="RRNA-PROCESSING PROTEIN EFG1"/>
    <property type="match status" value="1"/>
</dbReference>
<evidence type="ECO:0000256" key="10">
    <source>
        <dbReference type="SAM" id="MobiDB-lite"/>
    </source>
</evidence>
<reference evidence="11 12" key="1">
    <citation type="journal article" date="2016" name="Genome Biol. Evol.">
        <title>Divergent and convergent evolution of fungal pathogenicity.</title>
        <authorList>
            <person name="Shang Y."/>
            <person name="Xiao G."/>
            <person name="Zheng P."/>
            <person name="Cen K."/>
            <person name="Zhan S."/>
            <person name="Wang C."/>
        </authorList>
    </citation>
    <scope>NUCLEOTIDE SEQUENCE [LARGE SCALE GENOMIC DNA]</scope>
    <source>
        <strain evidence="11 12">ARSEF 7405</strain>
    </source>
</reference>
<comment type="caution">
    <text evidence="11">The sequence shown here is derived from an EMBL/GenBank/DDBJ whole genome shotgun (WGS) entry which is preliminary data.</text>
</comment>
<name>A0A167ZJF9_9EURO</name>
<comment type="similarity">
    <text evidence="3">Belongs to the EFG1 family.</text>
</comment>
<proteinExistence type="inferred from homology"/>
<evidence type="ECO:0000256" key="3">
    <source>
        <dbReference type="ARBA" id="ARBA00006916"/>
    </source>
</evidence>
<dbReference type="OrthoDB" id="47732at2759"/>
<dbReference type="InterPro" id="IPR019310">
    <property type="entry name" value="Efg1"/>
</dbReference>
<dbReference type="GO" id="GO:0030688">
    <property type="term" value="C:preribosome, small subunit precursor"/>
    <property type="evidence" value="ECO:0007669"/>
    <property type="project" value="TreeGrafter"/>
</dbReference>
<dbReference type="PANTHER" id="PTHR33911">
    <property type="entry name" value="RRNA-PROCESSING PROTEIN EFG1"/>
    <property type="match status" value="1"/>
</dbReference>
<feature type="compositionally biased region" description="Acidic residues" evidence="10">
    <location>
        <begin position="295"/>
        <end position="311"/>
    </location>
</feature>
<feature type="region of interest" description="Disordered" evidence="10">
    <location>
        <begin position="160"/>
        <end position="186"/>
    </location>
</feature>
<gene>
    <name evidence="11" type="ORF">AAP_02819</name>
</gene>
<organism evidence="11 12">
    <name type="scientific">Ascosphaera apis ARSEF 7405</name>
    <dbReference type="NCBI Taxonomy" id="392613"/>
    <lineage>
        <taxon>Eukaryota</taxon>
        <taxon>Fungi</taxon>
        <taxon>Dikarya</taxon>
        <taxon>Ascomycota</taxon>
        <taxon>Pezizomycotina</taxon>
        <taxon>Eurotiomycetes</taxon>
        <taxon>Eurotiomycetidae</taxon>
        <taxon>Onygenales</taxon>
        <taxon>Ascosphaeraceae</taxon>
        <taxon>Ascosphaera</taxon>
    </lineage>
</organism>
<accession>A0A167ZJF9</accession>
<comment type="function">
    <text evidence="1">Involved in rRNA processing.</text>
</comment>
<evidence type="ECO:0000256" key="6">
    <source>
        <dbReference type="ARBA" id="ARBA00022552"/>
    </source>
</evidence>
<dbReference type="InterPro" id="IPR050786">
    <property type="entry name" value="EFG1_rRNA-proc"/>
</dbReference>
<feature type="compositionally biased region" description="Basic and acidic residues" evidence="10">
    <location>
        <begin position="278"/>
        <end position="293"/>
    </location>
</feature>
<dbReference type="GO" id="GO:0005730">
    <property type="term" value="C:nucleolus"/>
    <property type="evidence" value="ECO:0007669"/>
    <property type="project" value="UniProtKB-SubCell"/>
</dbReference>
<evidence type="ECO:0000256" key="5">
    <source>
        <dbReference type="ARBA" id="ARBA00019827"/>
    </source>
</evidence>
<evidence type="ECO:0000256" key="9">
    <source>
        <dbReference type="SAM" id="Coils"/>
    </source>
</evidence>
<evidence type="ECO:0000256" key="7">
    <source>
        <dbReference type="ARBA" id="ARBA00023054"/>
    </source>
</evidence>
<feature type="compositionally biased region" description="Basic and acidic residues" evidence="10">
    <location>
        <begin position="9"/>
        <end position="18"/>
    </location>
</feature>
<keyword evidence="7 9" id="KW-0175">Coiled coil</keyword>
<dbReference type="VEuPathDB" id="FungiDB:AAP_02819"/>
<feature type="compositionally biased region" description="Low complexity" evidence="10">
    <location>
        <begin position="229"/>
        <end position="244"/>
    </location>
</feature>
<dbReference type="Proteomes" id="UP000242877">
    <property type="component" value="Unassembled WGS sequence"/>
</dbReference>
<dbReference type="EMBL" id="AZGZ01000010">
    <property type="protein sequence ID" value="KZZ92738.1"/>
    <property type="molecule type" value="Genomic_DNA"/>
</dbReference>
<protein>
    <recommendedName>
        <fullName evidence="4">rRNA-processing protein EFG1</fullName>
    </recommendedName>
    <alternativeName>
        <fullName evidence="5">rRNA-processing protein efg1</fullName>
    </alternativeName>
</protein>
<feature type="compositionally biased region" description="Basic and acidic residues" evidence="10">
    <location>
        <begin position="175"/>
        <end position="185"/>
    </location>
</feature>
<dbReference type="AlphaFoldDB" id="A0A167ZJF9"/>